<accession>A0A1J0RB30</accession>
<evidence type="ECO:0000313" key="11">
    <source>
        <dbReference type="EMBL" id="APD75008.1"/>
    </source>
</evidence>
<keyword evidence="8" id="KW-0449">Lipoprotein</keyword>
<keyword evidence="4" id="KW-0336">GPI-anchor</keyword>
<evidence type="ECO:0000256" key="3">
    <source>
        <dbReference type="ARBA" id="ARBA00022475"/>
    </source>
</evidence>
<organism evidence="11">
    <name type="scientific">Trypanosoma brucei</name>
    <dbReference type="NCBI Taxonomy" id="5691"/>
    <lineage>
        <taxon>Eukaryota</taxon>
        <taxon>Discoba</taxon>
        <taxon>Euglenozoa</taxon>
        <taxon>Kinetoplastea</taxon>
        <taxon>Metakinetoplastina</taxon>
        <taxon>Trypanosomatida</taxon>
        <taxon>Trypanosomatidae</taxon>
        <taxon>Trypanosoma</taxon>
    </lineage>
</organism>
<name>A0A1J0RB30_9TRYP</name>
<dbReference type="EMBL" id="KX701052">
    <property type="protein sequence ID" value="APD75008.1"/>
    <property type="molecule type" value="Genomic_DNA"/>
</dbReference>
<feature type="domain" description="Trypanosome variant surface glycoprotein B-type N-terminal" evidence="10">
    <location>
        <begin position="23"/>
        <end position="345"/>
    </location>
</feature>
<keyword evidence="6" id="KW-0472">Membrane</keyword>
<comment type="function">
    <text evidence="1">VSG forms a coat on the surface of the parasite. The trypanosome evades the immune response of the host by expressing a series of antigenically distinct VSGs from an estimated 1000 VSG genes.</text>
</comment>
<comment type="subcellular location">
    <subcellularLocation>
        <location evidence="2">Cell membrane</location>
        <topology evidence="2">Lipid-anchor</topology>
        <topology evidence="2">GPI-anchor</topology>
    </subcellularLocation>
</comment>
<keyword evidence="5 9" id="KW-0732">Signal</keyword>
<evidence type="ECO:0000256" key="8">
    <source>
        <dbReference type="ARBA" id="ARBA00023288"/>
    </source>
</evidence>
<keyword evidence="3" id="KW-1003">Cell membrane</keyword>
<evidence type="ECO:0000256" key="4">
    <source>
        <dbReference type="ARBA" id="ARBA00022622"/>
    </source>
</evidence>
<sequence length="456" mass="49333">MQMRQSLRGMTVAVLLLEHTVMQRARAADENKEAFQALCAMYRLAKNTISREQLTKATLPDEPTQIENLMLVTLHRTNYTNATFGSWDKERAWTDRKKRFEGASAKSEHGEYIIKEDSEAKAAGHLRLRKLLQLAKETRAETQRLDRELTQAVTDINNNLNAALFGDNTSDDSTNKIFDTRTNACVARGAKVWQSIASDMACLCSGTSAADVCCKTCGDANYNSGGTAASVAKTSYGITKAICEKVKLTTQPTAAGLAAAVQAVLQQIGNKQTNTNGYQRLGGGGTAANCDGTSNTDTACVDYSTLLATGGAEKIPWVGKVLTAIQTLQKAEANNKEITILASKLDQLNHQSWATYDLIPRQDVTATSAKSQQLPTLESACTAAKDNQKACENLKEKGCVFNTETKSCELKKDVKAELEKANQETGGKDGKTNTNTTGSKSFVIHKVSLLLAVLLL</sequence>
<dbReference type="GO" id="GO:0005886">
    <property type="term" value="C:plasma membrane"/>
    <property type="evidence" value="ECO:0007669"/>
    <property type="project" value="UniProtKB-SubCell"/>
</dbReference>
<dbReference type="InterPro" id="IPR025932">
    <property type="entry name" value="Trypano_VSG_B_N_dom"/>
</dbReference>
<dbReference type="VEuPathDB" id="TriTrypDB:Tb11.v5.0287"/>
<evidence type="ECO:0000259" key="10">
    <source>
        <dbReference type="Pfam" id="PF13206"/>
    </source>
</evidence>
<evidence type="ECO:0000256" key="5">
    <source>
        <dbReference type="ARBA" id="ARBA00022729"/>
    </source>
</evidence>
<keyword evidence="7" id="KW-0325">Glycoprotein</keyword>
<dbReference type="Pfam" id="PF13206">
    <property type="entry name" value="VSG_B"/>
    <property type="match status" value="1"/>
</dbReference>
<feature type="signal peptide" evidence="9">
    <location>
        <begin position="1"/>
        <end position="27"/>
    </location>
</feature>
<dbReference type="SUPFAM" id="SSF118251">
    <property type="entry name" value="Variant surface glycoprotein MITAT 1.2, VSG 221, C-terminal domain"/>
    <property type="match status" value="1"/>
</dbReference>
<dbReference type="AlphaFoldDB" id="A0A1J0RB30"/>
<dbReference type="GO" id="GO:0098552">
    <property type="term" value="C:side of membrane"/>
    <property type="evidence" value="ECO:0007669"/>
    <property type="project" value="UniProtKB-KW"/>
</dbReference>
<evidence type="ECO:0000256" key="6">
    <source>
        <dbReference type="ARBA" id="ARBA00023136"/>
    </source>
</evidence>
<protein>
    <submittedName>
        <fullName evidence="11">Variant surface glycoprotein 1125.4797</fullName>
    </submittedName>
</protein>
<evidence type="ECO:0000256" key="7">
    <source>
        <dbReference type="ARBA" id="ARBA00023180"/>
    </source>
</evidence>
<evidence type="ECO:0000256" key="1">
    <source>
        <dbReference type="ARBA" id="ARBA00002523"/>
    </source>
</evidence>
<dbReference type="InterPro" id="IPR027446">
    <property type="entry name" value="VSG_C_dom_sf"/>
</dbReference>
<evidence type="ECO:0000256" key="2">
    <source>
        <dbReference type="ARBA" id="ARBA00004609"/>
    </source>
</evidence>
<proteinExistence type="predicted"/>
<dbReference type="VEuPathDB" id="TriTrypDB:Tb427_000113500"/>
<reference evidence="11" key="1">
    <citation type="submission" date="2016-08" db="EMBL/GenBank/DDBJ databases">
        <title>VSG repertoire of Trypanosoma brucei EATRO 1125.</title>
        <authorList>
            <person name="Cross G.A."/>
        </authorList>
    </citation>
    <scope>NUCLEOTIDE SEQUENCE</scope>
    <source>
        <strain evidence="11">EATRO 1125</strain>
    </source>
</reference>
<evidence type="ECO:0000256" key="9">
    <source>
        <dbReference type="SAM" id="SignalP"/>
    </source>
</evidence>
<feature type="chain" id="PRO_5012091235" evidence="9">
    <location>
        <begin position="28"/>
        <end position="456"/>
    </location>
</feature>